<evidence type="ECO:0000256" key="7">
    <source>
        <dbReference type="ARBA" id="ARBA00023136"/>
    </source>
</evidence>
<evidence type="ECO:0000256" key="1">
    <source>
        <dbReference type="ARBA" id="ARBA00004651"/>
    </source>
</evidence>
<feature type="transmembrane region" description="Helical" evidence="8">
    <location>
        <begin position="223"/>
        <end position="241"/>
    </location>
</feature>
<feature type="transmembrane region" description="Helical" evidence="8">
    <location>
        <begin position="606"/>
        <end position="627"/>
    </location>
</feature>
<feature type="transmembrane region" description="Helical" evidence="8">
    <location>
        <begin position="143"/>
        <end position="166"/>
    </location>
</feature>
<dbReference type="NCBIfam" id="NF007866">
    <property type="entry name" value="PRK10577.1-2"/>
    <property type="match status" value="1"/>
</dbReference>
<comment type="similarity">
    <text evidence="2">Belongs to the binding-protein-dependent transport system permease family. FecCD subfamily.</text>
</comment>
<evidence type="ECO:0000256" key="2">
    <source>
        <dbReference type="ARBA" id="ARBA00007935"/>
    </source>
</evidence>
<proteinExistence type="inferred from homology"/>
<dbReference type="InterPro" id="IPR000522">
    <property type="entry name" value="ABC_transptr_permease_BtuC"/>
</dbReference>
<dbReference type="InterPro" id="IPR037294">
    <property type="entry name" value="ABC_BtuC-like"/>
</dbReference>
<evidence type="ECO:0000313" key="10">
    <source>
        <dbReference type="Proteomes" id="UP001607151"/>
    </source>
</evidence>
<dbReference type="EMBL" id="JBIHSN010000002">
    <property type="protein sequence ID" value="MFH0265635.1"/>
    <property type="molecule type" value="Genomic_DNA"/>
</dbReference>
<evidence type="ECO:0000256" key="4">
    <source>
        <dbReference type="ARBA" id="ARBA00022475"/>
    </source>
</evidence>
<feature type="transmembrane region" description="Helical" evidence="8">
    <location>
        <begin position="515"/>
        <end position="535"/>
    </location>
</feature>
<feature type="transmembrane region" description="Helical" evidence="8">
    <location>
        <begin position="583"/>
        <end position="599"/>
    </location>
</feature>
<feature type="transmembrane region" description="Helical" evidence="8">
    <location>
        <begin position="343"/>
        <end position="367"/>
    </location>
</feature>
<feature type="transmembrane region" description="Helical" evidence="8">
    <location>
        <begin position="445"/>
        <end position="464"/>
    </location>
</feature>
<keyword evidence="6 8" id="KW-1133">Transmembrane helix</keyword>
<accession>A0ABW7IX71</accession>
<feature type="transmembrane region" description="Helical" evidence="8">
    <location>
        <begin position="60"/>
        <end position="77"/>
    </location>
</feature>
<feature type="transmembrane region" description="Helical" evidence="8">
    <location>
        <begin position="276"/>
        <end position="298"/>
    </location>
</feature>
<dbReference type="Gene3D" id="1.10.3470.10">
    <property type="entry name" value="ABC transporter involved in vitamin B12 uptake, BtuC"/>
    <property type="match status" value="2"/>
</dbReference>
<keyword evidence="10" id="KW-1185">Reference proteome</keyword>
<feature type="transmembrane region" description="Helical" evidence="8">
    <location>
        <begin position="633"/>
        <end position="652"/>
    </location>
</feature>
<feature type="transmembrane region" description="Helical" evidence="8">
    <location>
        <begin position="247"/>
        <end position="264"/>
    </location>
</feature>
<feature type="transmembrane region" description="Helical" evidence="8">
    <location>
        <begin position="476"/>
        <end position="495"/>
    </location>
</feature>
<dbReference type="Proteomes" id="UP001607151">
    <property type="component" value="Unassembled WGS sequence"/>
</dbReference>
<dbReference type="PANTHER" id="PTHR30472:SF37">
    <property type="entry name" value="FE(3+) DICITRATE TRANSPORT SYSTEM PERMEASE PROTEIN FECD-RELATED"/>
    <property type="match status" value="1"/>
</dbReference>
<feature type="transmembrane region" description="Helical" evidence="8">
    <location>
        <begin position="115"/>
        <end position="136"/>
    </location>
</feature>
<evidence type="ECO:0000256" key="5">
    <source>
        <dbReference type="ARBA" id="ARBA00022692"/>
    </source>
</evidence>
<comment type="caution">
    <text evidence="9">The sequence shown here is derived from an EMBL/GenBank/DDBJ whole genome shotgun (WGS) entry which is preliminary data.</text>
</comment>
<keyword evidence="3" id="KW-0813">Transport</keyword>
<feature type="transmembrane region" description="Helical" evidence="8">
    <location>
        <begin position="556"/>
        <end position="577"/>
    </location>
</feature>
<reference evidence="9 10" key="1">
    <citation type="submission" date="2024-10" db="EMBL/GenBank/DDBJ databases">
        <authorList>
            <person name="Yibar A."/>
            <person name="Saticioglu I.B."/>
            <person name="Duman M."/>
            <person name="Ajmi N."/>
            <person name="Gurler F."/>
            <person name="Ay H."/>
            <person name="Onuk E."/>
            <person name="Guler S."/>
            <person name="Romalde J.L."/>
        </authorList>
    </citation>
    <scope>NUCLEOTIDE SEQUENCE [LARGE SCALE GENOMIC DNA]</scope>
    <source>
        <strain evidence="9 10">14-MA-B</strain>
    </source>
</reference>
<dbReference type="PANTHER" id="PTHR30472">
    <property type="entry name" value="FERRIC ENTEROBACTIN TRANSPORT SYSTEM PERMEASE PROTEIN"/>
    <property type="match status" value="1"/>
</dbReference>
<feature type="transmembrane region" description="Helical" evidence="8">
    <location>
        <begin position="304"/>
        <end position="322"/>
    </location>
</feature>
<evidence type="ECO:0000256" key="3">
    <source>
        <dbReference type="ARBA" id="ARBA00022448"/>
    </source>
</evidence>
<feature type="transmembrane region" description="Helical" evidence="8">
    <location>
        <begin position="192"/>
        <end position="211"/>
    </location>
</feature>
<evidence type="ECO:0000256" key="8">
    <source>
        <dbReference type="SAM" id="Phobius"/>
    </source>
</evidence>
<dbReference type="RefSeq" id="WP_089137426.1">
    <property type="nucleotide sequence ID" value="NZ_AP018685.1"/>
</dbReference>
<evidence type="ECO:0000256" key="6">
    <source>
        <dbReference type="ARBA" id="ARBA00022989"/>
    </source>
</evidence>
<feature type="transmembrane region" description="Helical" evidence="8">
    <location>
        <begin position="387"/>
        <end position="407"/>
    </location>
</feature>
<feature type="transmembrane region" description="Helical" evidence="8">
    <location>
        <begin position="419"/>
        <end position="439"/>
    </location>
</feature>
<dbReference type="CDD" id="cd06550">
    <property type="entry name" value="TM_ABC_iron-siderophores_like"/>
    <property type="match status" value="2"/>
</dbReference>
<organism evidence="9 10">
    <name type="scientific">Vibrio rumoiensis</name>
    <dbReference type="NCBI Taxonomy" id="76258"/>
    <lineage>
        <taxon>Bacteria</taxon>
        <taxon>Pseudomonadati</taxon>
        <taxon>Pseudomonadota</taxon>
        <taxon>Gammaproteobacteria</taxon>
        <taxon>Vibrionales</taxon>
        <taxon>Vibrionaceae</taxon>
        <taxon>Vibrio</taxon>
    </lineage>
</organism>
<dbReference type="SUPFAM" id="SSF81345">
    <property type="entry name" value="ABC transporter involved in vitamin B12 uptake, BtuC"/>
    <property type="match status" value="2"/>
</dbReference>
<feature type="transmembrane region" description="Helical" evidence="8">
    <location>
        <begin position="89"/>
        <end position="109"/>
    </location>
</feature>
<evidence type="ECO:0000313" key="9">
    <source>
        <dbReference type="EMBL" id="MFH0265635.1"/>
    </source>
</evidence>
<keyword evidence="7 8" id="KW-0472">Membrane</keyword>
<comment type="subcellular location">
    <subcellularLocation>
        <location evidence="1">Cell membrane</location>
        <topology evidence="1">Multi-pass membrane protein</topology>
    </subcellularLocation>
</comment>
<dbReference type="Pfam" id="PF01032">
    <property type="entry name" value="FecCD"/>
    <property type="match status" value="2"/>
</dbReference>
<keyword evidence="4" id="KW-1003">Cell membrane</keyword>
<keyword evidence="5 8" id="KW-0812">Transmembrane</keyword>
<protein>
    <submittedName>
        <fullName evidence="9">Fe(3+)-hydroxamate ABC transporter permease FhuB</fullName>
    </submittedName>
</protein>
<sequence length="659" mass="69562">MSSLRFPIIIASFLALLLIAVTSLQIANPLSLYQQWHLLMGAEAQEFADFNFVYAQLPRAVMAIIVGAMLGLVGSLMQQLTQNSLTSPLTLGTSSGAWLALIVVNVWFPNLASDYMALSAMVGAMFAMGLVITIAGPKNITGLPLILSGMVVNILFGAIATAIILLNDQYAKNVFIWGAGDLAQNGWEMVQWLLPRLSVALVLLAIAPRILNLMRLGHQGAAARGLNVIPYFIVLIALGLWVVSASITAVGVISFIGLLSPNIARAIGARTPKAELYTSMVIGSIALLATDILALLISQFTQEMIPSGTTAAAIGAPALVWFSRRALKAQDQISIKLPPSKNYLSNLAVPALFAMTCVMLFVSATLSMTDNGFHWAIPDAFTWDLRWPRFVTALSAGVALAAAGTVLQRLIYNPLASPDILGISAGATFALVGATVFLGTNIFASGSWIAFAGSMIVLVALLLLGRKNQFAPSSMILIGIAISALIESLVQFALAKGTQDTYTIIGWLAGSTYRVTGHGAIILALSVTVIFSALISVSRWLTLISAGRQFAAARGLNVQATSVILLCSVALLCALVTTTMGPVAFVGLLAPHMAVMIGAKQARSQLLVAGLMGGLLMLLADWIGQIVLFPMQIAAGTVVSIIGGSYFLLLLIRGQKTQR</sequence>
<gene>
    <name evidence="9" type="primary">fhuB</name>
    <name evidence="9" type="ORF">ACGRQ9_09055</name>
</gene>
<name>A0ABW7IX71_9VIBR</name>